<feature type="non-terminal residue" evidence="1">
    <location>
        <position position="268"/>
    </location>
</feature>
<protein>
    <submittedName>
        <fullName evidence="1">Uncharacterized protein</fullName>
    </submittedName>
</protein>
<dbReference type="Proteomes" id="UP001465976">
    <property type="component" value="Unassembled WGS sequence"/>
</dbReference>
<organism evidence="1 2">
    <name type="scientific">Marasmius crinis-equi</name>
    <dbReference type="NCBI Taxonomy" id="585013"/>
    <lineage>
        <taxon>Eukaryota</taxon>
        <taxon>Fungi</taxon>
        <taxon>Dikarya</taxon>
        <taxon>Basidiomycota</taxon>
        <taxon>Agaricomycotina</taxon>
        <taxon>Agaricomycetes</taxon>
        <taxon>Agaricomycetidae</taxon>
        <taxon>Agaricales</taxon>
        <taxon>Marasmiineae</taxon>
        <taxon>Marasmiaceae</taxon>
        <taxon>Marasmius</taxon>
    </lineage>
</organism>
<keyword evidence="2" id="KW-1185">Reference proteome</keyword>
<comment type="caution">
    <text evidence="1">The sequence shown here is derived from an EMBL/GenBank/DDBJ whole genome shotgun (WGS) entry which is preliminary data.</text>
</comment>
<sequence>MCLTPQSTALIHRDQSNPIAIITDTFCDSGLRGILESLLGLSFLPSSIPNSAIVATHNDESNITTYHPEITFCDKLWEKFRVLGRLVVFASIENLSPSSNERVGIIRDLLETEWFTSVLPGSPSFPHVSIACGVEENPFIPYSFSSPEGVLHHYQKINLLFLHYTQWIQSMVNRSIARGIRSRAHFGNAFGLTDREFLDRLNTGYFDIIETFGNNQMDVDPVPLEDAMEVDSGALILHPLVSTAVLSGLLQPYDPVVPGFNVDNYAPS</sequence>
<gene>
    <name evidence="1" type="ORF">V5O48_016344</name>
</gene>
<reference evidence="1 2" key="1">
    <citation type="submission" date="2024-02" db="EMBL/GenBank/DDBJ databases">
        <title>A draft genome for the cacao thread blight pathogen Marasmius crinis-equi.</title>
        <authorList>
            <person name="Cohen S.P."/>
            <person name="Baruah I.K."/>
            <person name="Amoako-Attah I."/>
            <person name="Bukari Y."/>
            <person name="Meinhardt L.W."/>
            <person name="Bailey B.A."/>
        </authorList>
    </citation>
    <scope>NUCLEOTIDE SEQUENCE [LARGE SCALE GENOMIC DNA]</scope>
    <source>
        <strain evidence="1 2">GH-76</strain>
    </source>
</reference>
<dbReference type="EMBL" id="JBAHYK010002168">
    <property type="protein sequence ID" value="KAL0565676.1"/>
    <property type="molecule type" value="Genomic_DNA"/>
</dbReference>
<evidence type="ECO:0000313" key="2">
    <source>
        <dbReference type="Proteomes" id="UP001465976"/>
    </source>
</evidence>
<accession>A0ABR3ES09</accession>
<evidence type="ECO:0000313" key="1">
    <source>
        <dbReference type="EMBL" id="KAL0565676.1"/>
    </source>
</evidence>
<proteinExistence type="predicted"/>
<name>A0ABR3ES09_9AGAR</name>